<keyword evidence="3" id="KW-0408">Iron</keyword>
<evidence type="ECO:0000256" key="3">
    <source>
        <dbReference type="ARBA" id="ARBA00023004"/>
    </source>
</evidence>
<evidence type="ECO:0000256" key="4">
    <source>
        <dbReference type="SAM" id="MobiDB-lite"/>
    </source>
</evidence>
<gene>
    <name evidence="5" type="ORF">EJB05_03594</name>
</gene>
<comment type="caution">
    <text evidence="5">The sequence shown here is derived from an EMBL/GenBank/DDBJ whole genome shotgun (WGS) entry which is preliminary data.</text>
</comment>
<feature type="region of interest" description="Disordered" evidence="4">
    <location>
        <begin position="11"/>
        <end position="31"/>
    </location>
</feature>
<feature type="non-terminal residue" evidence="5">
    <location>
        <position position="1"/>
    </location>
</feature>
<feature type="region of interest" description="Disordered" evidence="4">
    <location>
        <begin position="388"/>
        <end position="407"/>
    </location>
</feature>
<dbReference type="Proteomes" id="UP000324897">
    <property type="component" value="Chromosome 5"/>
</dbReference>
<dbReference type="SUPFAM" id="SSF48264">
    <property type="entry name" value="Cytochrome P450"/>
    <property type="match status" value="1"/>
</dbReference>
<evidence type="ECO:0000313" key="5">
    <source>
        <dbReference type="EMBL" id="TVU44159.1"/>
    </source>
</evidence>
<reference evidence="5 6" key="1">
    <citation type="journal article" date="2019" name="Sci. Rep.">
        <title>A high-quality genome of Eragrostis curvula grass provides insights into Poaceae evolution and supports new strategies to enhance forage quality.</title>
        <authorList>
            <person name="Carballo J."/>
            <person name="Santos B.A.C.M."/>
            <person name="Zappacosta D."/>
            <person name="Garbus I."/>
            <person name="Selva J.P."/>
            <person name="Gallo C.A."/>
            <person name="Diaz A."/>
            <person name="Albertini E."/>
            <person name="Caccamo M."/>
            <person name="Echenique V."/>
        </authorList>
    </citation>
    <scope>NUCLEOTIDE SEQUENCE [LARGE SCALE GENOMIC DNA]</scope>
    <source>
        <strain evidence="6">cv. Victoria</strain>
        <tissue evidence="5">Leaf</tissue>
    </source>
</reference>
<organism evidence="5 6">
    <name type="scientific">Eragrostis curvula</name>
    <name type="common">weeping love grass</name>
    <dbReference type="NCBI Taxonomy" id="38414"/>
    <lineage>
        <taxon>Eukaryota</taxon>
        <taxon>Viridiplantae</taxon>
        <taxon>Streptophyta</taxon>
        <taxon>Embryophyta</taxon>
        <taxon>Tracheophyta</taxon>
        <taxon>Spermatophyta</taxon>
        <taxon>Magnoliopsida</taxon>
        <taxon>Liliopsida</taxon>
        <taxon>Poales</taxon>
        <taxon>Poaceae</taxon>
        <taxon>PACMAD clade</taxon>
        <taxon>Chloridoideae</taxon>
        <taxon>Eragrostideae</taxon>
        <taxon>Eragrostidinae</taxon>
        <taxon>Eragrostis</taxon>
    </lineage>
</organism>
<evidence type="ECO:0000256" key="1">
    <source>
        <dbReference type="ARBA" id="ARBA00010617"/>
    </source>
</evidence>
<proteinExistence type="inferred from homology"/>
<dbReference type="AlphaFoldDB" id="A0A5J9W743"/>
<evidence type="ECO:0000256" key="2">
    <source>
        <dbReference type="ARBA" id="ARBA00022723"/>
    </source>
</evidence>
<comment type="similarity">
    <text evidence="1">Belongs to the cytochrome P450 family.</text>
</comment>
<dbReference type="PANTHER" id="PTHR47955:SF11">
    <property type="entry name" value="4-HYDROXYPHENYLACETALDEHYDE OXIME MONOOXYGENASE"/>
    <property type="match status" value="1"/>
</dbReference>
<dbReference type="PANTHER" id="PTHR47955">
    <property type="entry name" value="CYTOCHROME P450 FAMILY 71 PROTEIN"/>
    <property type="match status" value="1"/>
</dbReference>
<dbReference type="InterPro" id="IPR001128">
    <property type="entry name" value="Cyt_P450"/>
</dbReference>
<keyword evidence="2" id="KW-0479">Metal-binding</keyword>
<dbReference type="InterPro" id="IPR036396">
    <property type="entry name" value="Cyt_P450_sf"/>
</dbReference>
<evidence type="ECO:0000313" key="6">
    <source>
        <dbReference type="Proteomes" id="UP000324897"/>
    </source>
</evidence>
<dbReference type="Gramene" id="TVU44159">
    <property type="protein sequence ID" value="TVU44159"/>
    <property type="gene ID" value="EJB05_03594"/>
</dbReference>
<dbReference type="GO" id="GO:0016705">
    <property type="term" value="F:oxidoreductase activity, acting on paired donors, with incorporation or reduction of molecular oxygen"/>
    <property type="evidence" value="ECO:0007669"/>
    <property type="project" value="InterPro"/>
</dbReference>
<dbReference type="EMBL" id="RWGY01000004">
    <property type="protein sequence ID" value="TVU44159.1"/>
    <property type="molecule type" value="Genomic_DNA"/>
</dbReference>
<dbReference type="GO" id="GO:0005506">
    <property type="term" value="F:iron ion binding"/>
    <property type="evidence" value="ECO:0007669"/>
    <property type="project" value="InterPro"/>
</dbReference>
<feature type="compositionally biased region" description="Polar residues" evidence="4">
    <location>
        <begin position="391"/>
        <end position="400"/>
    </location>
</feature>
<dbReference type="GO" id="GO:0004497">
    <property type="term" value="F:monooxygenase activity"/>
    <property type="evidence" value="ECO:0007669"/>
    <property type="project" value="InterPro"/>
</dbReference>
<dbReference type="Pfam" id="PF00067">
    <property type="entry name" value="p450"/>
    <property type="match status" value="1"/>
</dbReference>
<sequence length="495" mass="55870">MHAQPLVYHLPNPRQQHYNTAPEGASSSSLTRSKASKLATLDMSTMAVASLLPSQLLAALPEQWQLGLLALLPVMLLSFAVLIRNRSTAAKNGGVRLPPGPAQVPVLGNLHQLGPLPHRSLRELARQHGPVMLLRLGTVPTVVVSSAEAAREVMKAHDVDCCSRPVSPGPKRMSYDLKNVAFAPYDEYWREMRKLFIVELLSMRRVKAAWYAREEQVDKLLGNLRRMGPKPVALNEHIFRLADGIIGTVAFGNIYGTERFAHKKQFQHVLDEAMDMMASFSAEDFFPNAAGRLVDRVTGLVARRERIFRDLDAFFEMVIDQHTDPKRPKPENGGDLVDVLINLWKEHRGTLRFTREHVKGIILNLETSGKGKEQLCKDLQEKVKELEGQLDSKTQSQMTLEKQHRQISGKEKEIEQLCTALRQELELKLEEQHHLRSKSKQELSVAELKNKELELKLKKQQLKVSPKKELLSFVFSKQESNSVMPPKNIGKGNRA</sequence>
<keyword evidence="6" id="KW-1185">Reference proteome</keyword>
<name>A0A5J9W743_9POAL</name>
<protein>
    <submittedName>
        <fullName evidence="5">Uncharacterized protein</fullName>
    </submittedName>
</protein>
<dbReference type="OrthoDB" id="2789670at2759"/>
<accession>A0A5J9W743</accession>
<dbReference type="GO" id="GO:0020037">
    <property type="term" value="F:heme binding"/>
    <property type="evidence" value="ECO:0007669"/>
    <property type="project" value="InterPro"/>
</dbReference>
<dbReference type="Gene3D" id="1.10.630.10">
    <property type="entry name" value="Cytochrome P450"/>
    <property type="match status" value="1"/>
</dbReference>